<dbReference type="InterPro" id="IPR046574">
    <property type="entry name" value="DUF6634"/>
</dbReference>
<keyword evidence="2" id="KW-1185">Reference proteome</keyword>
<comment type="caution">
    <text evidence="1">The sequence shown here is derived from an EMBL/GenBank/DDBJ whole genome shotgun (WGS) entry which is preliminary data.</text>
</comment>
<dbReference type="EMBL" id="JACIIU010000060">
    <property type="protein sequence ID" value="MBB6262667.1"/>
    <property type="molecule type" value="Genomic_DNA"/>
</dbReference>
<dbReference type="AlphaFoldDB" id="A0A841M1R2"/>
<dbReference type="RefSeq" id="WP_184224868.1">
    <property type="nucleotide sequence ID" value="NZ_JACIIU010000060.1"/>
</dbReference>
<organism evidence="1 2">
    <name type="scientific">Paenochrobactrum gallinarii</name>
    <dbReference type="NCBI Taxonomy" id="643673"/>
    <lineage>
        <taxon>Bacteria</taxon>
        <taxon>Pseudomonadati</taxon>
        <taxon>Pseudomonadota</taxon>
        <taxon>Alphaproteobacteria</taxon>
        <taxon>Hyphomicrobiales</taxon>
        <taxon>Brucellaceae</taxon>
        <taxon>Paenochrobactrum</taxon>
    </lineage>
</organism>
<evidence type="ECO:0000313" key="1">
    <source>
        <dbReference type="EMBL" id="MBB6262667.1"/>
    </source>
</evidence>
<sequence length="111" mass="12483">MIIQNGKMNEVSIRHNITLMKALIHDMEEFLAGNGPIQETLEQAPVIGNWEPAKRDIPCLYGTVLNHPLLGEVVPSGLTSQLWLLNLDQGWARTLSRYYRLGKQAETQSAE</sequence>
<protein>
    <submittedName>
        <fullName evidence="1">Uncharacterized protein</fullName>
    </submittedName>
</protein>
<accession>A0A841M1R2</accession>
<evidence type="ECO:0000313" key="2">
    <source>
        <dbReference type="Proteomes" id="UP000555393"/>
    </source>
</evidence>
<reference evidence="1 2" key="1">
    <citation type="submission" date="2020-08" db="EMBL/GenBank/DDBJ databases">
        <title>Genomic Encyclopedia of Type Strains, Phase IV (KMG-IV): sequencing the most valuable type-strain genomes for metagenomic binning, comparative biology and taxonomic classification.</title>
        <authorList>
            <person name="Goeker M."/>
        </authorList>
    </citation>
    <scope>NUCLEOTIDE SEQUENCE [LARGE SCALE GENOMIC DNA]</scope>
    <source>
        <strain evidence="1 2">DSM 22336</strain>
    </source>
</reference>
<gene>
    <name evidence="1" type="ORF">FHS77_003249</name>
</gene>
<proteinExistence type="predicted"/>
<dbReference type="Pfam" id="PF20339">
    <property type="entry name" value="DUF6634"/>
    <property type="match status" value="1"/>
</dbReference>
<dbReference type="Proteomes" id="UP000555393">
    <property type="component" value="Unassembled WGS sequence"/>
</dbReference>
<name>A0A841M1R2_9HYPH</name>